<dbReference type="InterPro" id="IPR012577">
    <property type="entry name" value="NIPSNAP"/>
</dbReference>
<dbReference type="AlphaFoldDB" id="A0A381P856"/>
<dbReference type="Pfam" id="PF07978">
    <property type="entry name" value="NIPSNAP"/>
    <property type="match status" value="1"/>
</dbReference>
<dbReference type="InterPro" id="IPR011008">
    <property type="entry name" value="Dimeric_a/b-barrel"/>
</dbReference>
<protein>
    <recommendedName>
        <fullName evidence="1">NIPSNAP domain-containing protein</fullName>
    </recommendedName>
</protein>
<dbReference type="SUPFAM" id="SSF54909">
    <property type="entry name" value="Dimeric alpha+beta barrel"/>
    <property type="match status" value="1"/>
</dbReference>
<accession>A0A381P856</accession>
<proteinExistence type="predicted"/>
<reference evidence="2" key="1">
    <citation type="submission" date="2018-05" db="EMBL/GenBank/DDBJ databases">
        <authorList>
            <person name="Lanie J.A."/>
            <person name="Ng W.-L."/>
            <person name="Kazmierczak K.M."/>
            <person name="Andrzejewski T.M."/>
            <person name="Davidsen T.M."/>
            <person name="Wayne K.J."/>
            <person name="Tettelin H."/>
            <person name="Glass J.I."/>
            <person name="Rusch D."/>
            <person name="Podicherti R."/>
            <person name="Tsui H.-C.T."/>
            <person name="Winkler M.E."/>
        </authorList>
    </citation>
    <scope>NUCLEOTIDE SEQUENCE</scope>
</reference>
<evidence type="ECO:0000259" key="1">
    <source>
        <dbReference type="Pfam" id="PF07978"/>
    </source>
</evidence>
<gene>
    <name evidence="2" type="ORF">METZ01_LOCUS15411</name>
</gene>
<evidence type="ECO:0000313" key="2">
    <source>
        <dbReference type="EMBL" id="SUZ62557.1"/>
    </source>
</evidence>
<dbReference type="Gene3D" id="3.30.70.100">
    <property type="match status" value="1"/>
</dbReference>
<dbReference type="EMBL" id="UINC01000877">
    <property type="protein sequence ID" value="SUZ62557.1"/>
    <property type="molecule type" value="Genomic_DNA"/>
</dbReference>
<organism evidence="2">
    <name type="scientific">marine metagenome</name>
    <dbReference type="NCBI Taxonomy" id="408172"/>
    <lineage>
        <taxon>unclassified sequences</taxon>
        <taxon>metagenomes</taxon>
        <taxon>ecological metagenomes</taxon>
    </lineage>
</organism>
<name>A0A381P856_9ZZZZ</name>
<sequence length="106" mass="12413">MFYELRQYQVVDGKMDAFVELMESEIIPFQVGKGMVITGSFRGEEDPTTYVWMRRFSSEAERERLYEAVYESDEWKTSFAPRVGELMDRSGINVQRIVPTPRSVTQ</sequence>
<feature type="domain" description="NIPSNAP" evidence="1">
    <location>
        <begin position="3"/>
        <end position="89"/>
    </location>
</feature>